<dbReference type="AlphaFoldDB" id="A0A915DWZ5"/>
<accession>A0A915DWZ5</accession>
<sequence>MSRVPAFILQREANAISEAIALPMTFAFVPIDEDENFFRGNLFDKIRLKDEGTYWLPYYLNKFGFGFNHTISAEDRHNQALISELDYMRAFDALCLILGVHRSLDML</sequence>
<dbReference type="WBParaSite" id="jg23842">
    <property type="protein sequence ID" value="jg23842"/>
    <property type="gene ID" value="jg23842"/>
</dbReference>
<evidence type="ECO:0000313" key="1">
    <source>
        <dbReference type="Proteomes" id="UP000887574"/>
    </source>
</evidence>
<protein>
    <submittedName>
        <fullName evidence="2">Uncharacterized protein</fullName>
    </submittedName>
</protein>
<keyword evidence="1" id="KW-1185">Reference proteome</keyword>
<proteinExistence type="predicted"/>
<name>A0A915DWZ5_9BILA</name>
<reference evidence="2" key="1">
    <citation type="submission" date="2022-11" db="UniProtKB">
        <authorList>
            <consortium name="WormBaseParasite"/>
        </authorList>
    </citation>
    <scope>IDENTIFICATION</scope>
</reference>
<organism evidence="1 2">
    <name type="scientific">Ditylenchus dipsaci</name>
    <dbReference type="NCBI Taxonomy" id="166011"/>
    <lineage>
        <taxon>Eukaryota</taxon>
        <taxon>Metazoa</taxon>
        <taxon>Ecdysozoa</taxon>
        <taxon>Nematoda</taxon>
        <taxon>Chromadorea</taxon>
        <taxon>Rhabditida</taxon>
        <taxon>Tylenchina</taxon>
        <taxon>Tylenchomorpha</taxon>
        <taxon>Sphaerularioidea</taxon>
        <taxon>Anguinidae</taxon>
        <taxon>Anguininae</taxon>
        <taxon>Ditylenchus</taxon>
    </lineage>
</organism>
<dbReference type="Proteomes" id="UP000887574">
    <property type="component" value="Unplaced"/>
</dbReference>
<evidence type="ECO:0000313" key="2">
    <source>
        <dbReference type="WBParaSite" id="jg23842"/>
    </source>
</evidence>